<protein>
    <submittedName>
        <fullName evidence="1">Uncharacterized protein</fullName>
    </submittedName>
</protein>
<dbReference type="AlphaFoldDB" id="A0A139WZV0"/>
<dbReference type="Proteomes" id="UP000076925">
    <property type="component" value="Unassembled WGS sequence"/>
</dbReference>
<proteinExistence type="predicted"/>
<dbReference type="STRING" id="128403.WA1_05425"/>
<reference evidence="1 2" key="1">
    <citation type="journal article" date="2013" name="Genome Biol. Evol.">
        <title>Genomes of Stigonematalean cyanobacteria (subsection V) and the evolution of oxygenic photosynthesis from prokaryotes to plastids.</title>
        <authorList>
            <person name="Dagan T."/>
            <person name="Roettger M."/>
            <person name="Stucken K."/>
            <person name="Landan G."/>
            <person name="Koch R."/>
            <person name="Major P."/>
            <person name="Gould S.B."/>
            <person name="Goremykin V.V."/>
            <person name="Rippka R."/>
            <person name="Tandeau de Marsac N."/>
            <person name="Gugger M."/>
            <person name="Lockhart P.J."/>
            <person name="Allen J.F."/>
            <person name="Brune I."/>
            <person name="Maus I."/>
            <person name="Puhler A."/>
            <person name="Martin W.F."/>
        </authorList>
    </citation>
    <scope>NUCLEOTIDE SEQUENCE [LARGE SCALE GENOMIC DNA]</scope>
    <source>
        <strain evidence="1 2">PCC 7110</strain>
    </source>
</reference>
<accession>A0A139WZV0</accession>
<gene>
    <name evidence="1" type="ORF">WA1_05425</name>
</gene>
<dbReference type="EMBL" id="ANNX02000045">
    <property type="protein sequence ID" value="KYC37936.1"/>
    <property type="molecule type" value="Genomic_DNA"/>
</dbReference>
<evidence type="ECO:0000313" key="2">
    <source>
        <dbReference type="Proteomes" id="UP000076925"/>
    </source>
</evidence>
<organism evidence="1 2">
    <name type="scientific">Scytonema hofmannii PCC 7110</name>
    <dbReference type="NCBI Taxonomy" id="128403"/>
    <lineage>
        <taxon>Bacteria</taxon>
        <taxon>Bacillati</taxon>
        <taxon>Cyanobacteriota</taxon>
        <taxon>Cyanophyceae</taxon>
        <taxon>Nostocales</taxon>
        <taxon>Scytonemataceae</taxon>
        <taxon>Scytonema</taxon>
    </lineage>
</organism>
<sequence length="212" mass="24461">MLPRLSDPWQISSYTQRRHKIQTLNYGYNEIQEALNALEQCLETISLLTLPPIESIPESIRESWDFSTEELAERMPTLDDFKFNQVTEFLKEEAAESISRQMIEDVASWWIWSVIQDIIQVILRWLEDSLRKINNDVLVSRFIKIAQHYWLRIEPRLAESLLSRSAIIGGEKALPLLESVETNTQALSKVKATAQDYKELILGVGHKNSSCG</sequence>
<evidence type="ECO:0000313" key="1">
    <source>
        <dbReference type="EMBL" id="KYC37936.1"/>
    </source>
</evidence>
<comment type="caution">
    <text evidence="1">The sequence shown here is derived from an EMBL/GenBank/DDBJ whole genome shotgun (WGS) entry which is preliminary data.</text>
</comment>
<name>A0A139WZV0_9CYAN</name>
<keyword evidence="2" id="KW-1185">Reference proteome</keyword>